<proteinExistence type="inferred from homology"/>
<evidence type="ECO:0000313" key="6">
    <source>
        <dbReference type="Proteomes" id="UP000320674"/>
    </source>
</evidence>
<dbReference type="GO" id="GO:0008234">
    <property type="term" value="F:cysteine-type peptidase activity"/>
    <property type="evidence" value="ECO:0007669"/>
    <property type="project" value="UniProtKB-KW"/>
</dbReference>
<keyword evidence="4" id="KW-0788">Thiol protease</keyword>
<reference evidence="5 6" key="1">
    <citation type="submission" date="2019-01" db="EMBL/GenBank/DDBJ databases">
        <title>Coherence of Microcystis species and biogeography revealed through population genomics.</title>
        <authorList>
            <person name="Perez-Carrascal O.M."/>
            <person name="Terrat Y."/>
            <person name="Giani A."/>
            <person name="Fortin N."/>
            <person name="Tromas N."/>
            <person name="Shapiro B.J."/>
        </authorList>
    </citation>
    <scope>NUCLEOTIDE SEQUENCE [LARGE SCALE GENOMIC DNA]</scope>
    <source>
        <strain evidence="5">Mv_BB_P_19951000_S68D</strain>
    </source>
</reference>
<gene>
    <name evidence="5" type="ORF">EWV77_15070</name>
</gene>
<comment type="similarity">
    <text evidence="1">Belongs to the peptidase C15 family.</text>
</comment>
<sequence length="171" mass="19856">MTILLTSFAPWLCHHHSNSSDDLLVSIQDNYPKKLLFLRQLPVNTHRASERVIKAIQDQKNDLVICCGMAESRYRLSLESQARSSTKKLFTPIPLQDLIKNLDYSYISDNAGQFVCEELYFQVLKHHPRALFVHVPLLTDKNFAIIQRDFQKIITKLRKSEKVGGLRMWSE</sequence>
<keyword evidence="2" id="KW-0645">Protease</keyword>
<dbReference type="PANTHER" id="PTHR23402:SF1">
    <property type="entry name" value="PYROGLUTAMYL-PEPTIDASE I"/>
    <property type="match status" value="1"/>
</dbReference>
<dbReference type="SUPFAM" id="SSF53182">
    <property type="entry name" value="Pyrrolidone carboxyl peptidase (pyroglutamate aminopeptidase)"/>
    <property type="match status" value="1"/>
</dbReference>
<evidence type="ECO:0000256" key="3">
    <source>
        <dbReference type="ARBA" id="ARBA00022801"/>
    </source>
</evidence>
<dbReference type="Gene3D" id="3.40.630.20">
    <property type="entry name" value="Peptidase C15, pyroglutamyl peptidase I-like"/>
    <property type="match status" value="2"/>
</dbReference>
<dbReference type="Pfam" id="PF01470">
    <property type="entry name" value="Peptidase_C15"/>
    <property type="match status" value="1"/>
</dbReference>
<keyword evidence="3" id="KW-0378">Hydrolase</keyword>
<dbReference type="AlphaFoldDB" id="A0A552HJV3"/>
<dbReference type="InterPro" id="IPR036440">
    <property type="entry name" value="Peptidase_C15-like_sf"/>
</dbReference>
<dbReference type="PANTHER" id="PTHR23402">
    <property type="entry name" value="PROTEASE FAMILY C15 PYROGLUTAMYL-PEPTIDASE I-RELATED"/>
    <property type="match status" value="1"/>
</dbReference>
<evidence type="ECO:0000256" key="1">
    <source>
        <dbReference type="ARBA" id="ARBA00006641"/>
    </source>
</evidence>
<accession>A0A552HJV3</accession>
<dbReference type="GO" id="GO:0006508">
    <property type="term" value="P:proteolysis"/>
    <property type="evidence" value="ECO:0007669"/>
    <property type="project" value="UniProtKB-KW"/>
</dbReference>
<protein>
    <submittedName>
        <fullName evidence="5">Peptidase C15</fullName>
    </submittedName>
</protein>
<evidence type="ECO:0000256" key="4">
    <source>
        <dbReference type="ARBA" id="ARBA00022807"/>
    </source>
</evidence>
<evidence type="ECO:0000256" key="2">
    <source>
        <dbReference type="ARBA" id="ARBA00022670"/>
    </source>
</evidence>
<dbReference type="Proteomes" id="UP000320674">
    <property type="component" value="Unassembled WGS sequence"/>
</dbReference>
<evidence type="ECO:0000313" key="5">
    <source>
        <dbReference type="EMBL" id="TRU71533.1"/>
    </source>
</evidence>
<dbReference type="EMBL" id="SFAZ01000215">
    <property type="protein sequence ID" value="TRU71533.1"/>
    <property type="molecule type" value="Genomic_DNA"/>
</dbReference>
<name>A0A552HJV3_MICVR</name>
<dbReference type="InterPro" id="IPR016125">
    <property type="entry name" value="Peptidase_C15-like"/>
</dbReference>
<comment type="caution">
    <text evidence="5">The sequence shown here is derived from an EMBL/GenBank/DDBJ whole genome shotgun (WGS) entry which is preliminary data.</text>
</comment>
<organism evidence="5 6">
    <name type="scientific">Microcystis viridis Mv_BB_P_19951000_S68D</name>
    <dbReference type="NCBI Taxonomy" id="2486270"/>
    <lineage>
        <taxon>Bacteria</taxon>
        <taxon>Bacillati</taxon>
        <taxon>Cyanobacteriota</taxon>
        <taxon>Cyanophyceae</taxon>
        <taxon>Oscillatoriophycideae</taxon>
        <taxon>Chroococcales</taxon>
        <taxon>Microcystaceae</taxon>
        <taxon>Microcystis</taxon>
    </lineage>
</organism>